<protein>
    <submittedName>
        <fullName evidence="3">Linoleoyl-CoA desaturase</fullName>
    </submittedName>
</protein>
<dbReference type="Proteomes" id="UP000294593">
    <property type="component" value="Unassembled WGS sequence"/>
</dbReference>
<dbReference type="Pfam" id="PF00487">
    <property type="entry name" value="FA_desaturase"/>
    <property type="match status" value="1"/>
</dbReference>
<dbReference type="PANTHER" id="PTHR19353:SF84">
    <property type="entry name" value="ACYL-COA DELTA-9-DESATURASE, DESB"/>
    <property type="match status" value="1"/>
</dbReference>
<evidence type="ECO:0000259" key="2">
    <source>
        <dbReference type="Pfam" id="PF00487"/>
    </source>
</evidence>
<comment type="caution">
    <text evidence="3">The sequence shown here is derived from an EMBL/GenBank/DDBJ whole genome shotgun (WGS) entry which is preliminary data.</text>
</comment>
<dbReference type="CDD" id="cd03506">
    <property type="entry name" value="Delta6-FADS-like"/>
    <property type="match status" value="1"/>
</dbReference>
<keyword evidence="4" id="KW-1185">Reference proteome</keyword>
<feature type="transmembrane region" description="Helical" evidence="1">
    <location>
        <begin position="233"/>
        <end position="254"/>
    </location>
</feature>
<dbReference type="GO" id="GO:0016717">
    <property type="term" value="F:oxidoreductase activity, acting on paired donors, with oxidation of a pair of donors resulting in the reduction of molecular oxygen to two molecules of water"/>
    <property type="evidence" value="ECO:0007669"/>
    <property type="project" value="TreeGrafter"/>
</dbReference>
<keyword evidence="1" id="KW-0472">Membrane</keyword>
<name>A0A4V3CWD7_9BURK</name>
<evidence type="ECO:0000313" key="3">
    <source>
        <dbReference type="EMBL" id="TDP85958.1"/>
    </source>
</evidence>
<dbReference type="GO" id="GO:0016020">
    <property type="term" value="C:membrane"/>
    <property type="evidence" value="ECO:0007669"/>
    <property type="project" value="TreeGrafter"/>
</dbReference>
<reference evidence="3 4" key="1">
    <citation type="submission" date="2019-03" db="EMBL/GenBank/DDBJ databases">
        <title>Genomic Encyclopedia of Type Strains, Phase IV (KMG-IV): sequencing the most valuable type-strain genomes for metagenomic binning, comparative biology and taxonomic classification.</title>
        <authorList>
            <person name="Goeker M."/>
        </authorList>
    </citation>
    <scope>NUCLEOTIDE SEQUENCE [LARGE SCALE GENOMIC DNA]</scope>
    <source>
        <strain evidence="3 4">DSM 11901</strain>
    </source>
</reference>
<dbReference type="InterPro" id="IPR012171">
    <property type="entry name" value="Fatty_acid_desaturase"/>
</dbReference>
<accession>A0A4V3CWD7</accession>
<feature type="transmembrane region" description="Helical" evidence="1">
    <location>
        <begin position="266"/>
        <end position="288"/>
    </location>
</feature>
<sequence>MLVRPLTAETRQPGPSTPEALDAFARELDAIRDQAMAQRGAEDARYIVRLLWVIRGLEAVGRLVLLGAAICWAAGWAVAPAPWLAALVGTVLLGLSKCLQNMEFGHNVMHGQYEWMNDPRFEGKSHEWDSACAKEDWRDFHNHMHHHYTNVAGVDRDFGYGMLRLSADTPWEPRHLIQAPYAALVALLFEWAIAIHNLEFERLRTDRDATQARMQALWPRARAKMAMQLQRDFLAWPILAGTLGALAFVLRSGMGDMAVSSSDWGTAALAFGAPALVMLAGNALAGVIRNLWTFVVIFCGHFTDGVHLFPADAVATEHRGHWYLRQILGSSNLRGGWLFHVMTGNLSHQIEHHLFPDLPARRYAEVAPAVRAVCLRHGVPYNTGSLTWQFFTVVRRIVRHSLPGGEHLLTPLPRAG</sequence>
<proteinExistence type="predicted"/>
<dbReference type="AlphaFoldDB" id="A0A4V3CWD7"/>
<feature type="domain" description="Fatty acid desaturase" evidence="2">
    <location>
        <begin position="82"/>
        <end position="383"/>
    </location>
</feature>
<gene>
    <name evidence="3" type="ORF">EV672_102308</name>
</gene>
<dbReference type="EMBL" id="SNXW01000002">
    <property type="protein sequence ID" value="TDP85958.1"/>
    <property type="molecule type" value="Genomic_DNA"/>
</dbReference>
<keyword evidence="1" id="KW-0812">Transmembrane</keyword>
<dbReference type="InterPro" id="IPR005804">
    <property type="entry name" value="FA_desaturase_dom"/>
</dbReference>
<organism evidence="3 4">
    <name type="scientific">Aquabacterium commune</name>
    <dbReference type="NCBI Taxonomy" id="70586"/>
    <lineage>
        <taxon>Bacteria</taxon>
        <taxon>Pseudomonadati</taxon>
        <taxon>Pseudomonadota</taxon>
        <taxon>Betaproteobacteria</taxon>
        <taxon>Burkholderiales</taxon>
        <taxon>Aquabacterium</taxon>
    </lineage>
</organism>
<evidence type="ECO:0000256" key="1">
    <source>
        <dbReference type="SAM" id="Phobius"/>
    </source>
</evidence>
<dbReference type="PANTHER" id="PTHR19353">
    <property type="entry name" value="FATTY ACID DESATURASE 2"/>
    <property type="match status" value="1"/>
</dbReference>
<dbReference type="GO" id="GO:0006629">
    <property type="term" value="P:lipid metabolic process"/>
    <property type="evidence" value="ECO:0007669"/>
    <property type="project" value="InterPro"/>
</dbReference>
<evidence type="ECO:0000313" key="4">
    <source>
        <dbReference type="Proteomes" id="UP000294593"/>
    </source>
</evidence>
<keyword evidence="1" id="KW-1133">Transmembrane helix</keyword>
<feature type="transmembrane region" description="Helical" evidence="1">
    <location>
        <begin position="59"/>
        <end position="77"/>
    </location>
</feature>